<reference evidence="3" key="1">
    <citation type="journal article" date="2014" name="Stand. Genomic Sci.">
        <title>Complete genome sequence of Anabaena variabilis ATCC 29413.</title>
        <authorList>
            <person name="Thiel T."/>
            <person name="Pratte B.S."/>
            <person name="Zhong J."/>
            <person name="Goodwin L."/>
            <person name="Copeland A."/>
            <person name="Lucas S."/>
            <person name="Han C."/>
            <person name="Pitluck S."/>
            <person name="Land M.L."/>
            <person name="Kyrpides N.C."/>
            <person name="Woyke T."/>
        </authorList>
    </citation>
    <scope>NUCLEOTIDE SEQUENCE [LARGE SCALE GENOMIC DNA]</scope>
    <source>
        <strain evidence="3">ATCC 29413 / PCC 7937</strain>
    </source>
</reference>
<dbReference type="Gene3D" id="3.40.50.300">
    <property type="entry name" value="P-loop containing nucleotide triphosphate hydrolases"/>
    <property type="match status" value="1"/>
</dbReference>
<proteinExistence type="predicted"/>
<sequence length="534" mass="60381">MRIVNDVKKILFLAANPQNTVRLRLDKEVEEIRTTLQLSVNRDRFVIESRGAVRPDDLQQYMYNLKPQIVHFSGHGGGEYGLAFEDENGAEQPVSTDALAKFFQLFAGEVNCVVLNACYASVQAEAIAQYIPYVVGMNQAIGDEAARQFAQGFYRAIWDNRSIEDAFASGVNAIALDGIPEDLTPVLLRQADRVTTQTIPSNSVSLESPDGQVRIDSRFYVHSSYEERCYAEVKKPGSLIRIKSPHNMGKSSLMVRVLGYAAQLGYRTVTLNLEQVNQKFFNDLDKYMQWFCASVGKPLGVRIKIEEYWDDIFGANDNSTDYFEKYLLDDTEPPLVVAIDNFDRVFKYPDIETDFCGLLRGWHERSRSNQLWGKLRFVIVYSQEPYLQKDINQSPFNVGLPIELGEFTTAQVQELIRLHGLDWSGQFVKQFMDLIGGHPYLVRSALYHIAAGDLTLEEFLRTAPTEAGIYSDYLLGHLKSLEDYPTLGAAMKTVVTSEFPVRLRSEEAFRVWLCGLRITSSPDANCIVNIFAIA</sequence>
<dbReference type="HOGENOM" id="CLU_021307_0_0_3"/>
<dbReference type="eggNOG" id="COG1100">
    <property type="taxonomic scope" value="Bacteria"/>
</dbReference>
<accession>Q3M3M5</accession>
<dbReference type="EMBL" id="CP000117">
    <property type="protein sequence ID" value="ABA24411.1"/>
    <property type="molecule type" value="Genomic_DNA"/>
</dbReference>
<evidence type="ECO:0000259" key="1">
    <source>
        <dbReference type="Pfam" id="PF12770"/>
    </source>
</evidence>
<dbReference type="RefSeq" id="WP_011321472.1">
    <property type="nucleotide sequence ID" value="NC_007413.1"/>
</dbReference>
<feature type="domain" description="CHAT" evidence="1">
    <location>
        <begin position="12"/>
        <end position="168"/>
    </location>
</feature>
<dbReference type="KEGG" id="ava:Ava_4814"/>
<dbReference type="STRING" id="240292.Ava_4814"/>
<dbReference type="InterPro" id="IPR024983">
    <property type="entry name" value="CHAT_dom"/>
</dbReference>
<dbReference type="InterPro" id="IPR027417">
    <property type="entry name" value="P-loop_NTPase"/>
</dbReference>
<organism evidence="2 3">
    <name type="scientific">Trichormus variabilis (strain ATCC 29413 / PCC 7937)</name>
    <name type="common">Anabaena variabilis</name>
    <dbReference type="NCBI Taxonomy" id="240292"/>
    <lineage>
        <taxon>Bacteria</taxon>
        <taxon>Bacillati</taxon>
        <taxon>Cyanobacteriota</taxon>
        <taxon>Cyanophyceae</taxon>
        <taxon>Nostocales</taxon>
        <taxon>Nostocaceae</taxon>
        <taxon>Trichormus</taxon>
    </lineage>
</organism>
<protein>
    <recommendedName>
        <fullName evidence="1">CHAT domain-containing protein</fullName>
    </recommendedName>
</protein>
<dbReference type="Pfam" id="PF12770">
    <property type="entry name" value="CHAT"/>
    <property type="match status" value="1"/>
</dbReference>
<dbReference type="SUPFAM" id="SSF52540">
    <property type="entry name" value="P-loop containing nucleoside triphosphate hydrolases"/>
    <property type="match status" value="1"/>
</dbReference>
<gene>
    <name evidence="2" type="ordered locus">Ava_4814</name>
</gene>
<dbReference type="eggNOG" id="COG1672">
    <property type="taxonomic scope" value="Bacteria"/>
</dbReference>
<dbReference type="Pfam" id="PF14516">
    <property type="entry name" value="AAA_35"/>
    <property type="match status" value="1"/>
</dbReference>
<evidence type="ECO:0000313" key="2">
    <source>
        <dbReference type="EMBL" id="ABA24411.1"/>
    </source>
</evidence>
<dbReference type="Proteomes" id="UP000002533">
    <property type="component" value="Chromosome"/>
</dbReference>
<evidence type="ECO:0000313" key="3">
    <source>
        <dbReference type="Proteomes" id="UP000002533"/>
    </source>
</evidence>
<dbReference type="AlphaFoldDB" id="Q3M3M5"/>
<dbReference type="DNASU" id="3679429"/>
<name>Q3M3M5_TRIV2</name>
<dbReference type="GeneID" id="58722386"/>